<gene>
    <name evidence="2" type="ORF">PCOR1329_LOCUS84112</name>
</gene>
<feature type="domain" description="Peptidase C1A papain C-terminal" evidence="1">
    <location>
        <begin position="77"/>
        <end position="119"/>
    </location>
</feature>
<organism evidence="2 3">
    <name type="scientific">Prorocentrum cordatum</name>
    <dbReference type="NCBI Taxonomy" id="2364126"/>
    <lineage>
        <taxon>Eukaryota</taxon>
        <taxon>Sar</taxon>
        <taxon>Alveolata</taxon>
        <taxon>Dinophyceae</taxon>
        <taxon>Prorocentrales</taxon>
        <taxon>Prorocentraceae</taxon>
        <taxon>Prorocentrum</taxon>
    </lineage>
</organism>
<dbReference type="Proteomes" id="UP001189429">
    <property type="component" value="Unassembled WGS sequence"/>
</dbReference>
<dbReference type="Pfam" id="PF00112">
    <property type="entry name" value="Peptidase_C1"/>
    <property type="match status" value="1"/>
</dbReference>
<evidence type="ECO:0000313" key="2">
    <source>
        <dbReference type="EMBL" id="CAK0909784.1"/>
    </source>
</evidence>
<dbReference type="Gene3D" id="3.90.70.10">
    <property type="entry name" value="Cysteine proteinases"/>
    <property type="match status" value="1"/>
</dbReference>
<dbReference type="SUPFAM" id="SSF54001">
    <property type="entry name" value="Cysteine proteinases"/>
    <property type="match status" value="1"/>
</dbReference>
<accession>A0ABN9YCB5</accession>
<name>A0ABN9YCB5_9DINO</name>
<proteinExistence type="predicted"/>
<comment type="caution">
    <text evidence="2">The sequence shown here is derived from an EMBL/GenBank/DDBJ whole genome shotgun (WGS) entry which is preliminary data.</text>
</comment>
<keyword evidence="3" id="KW-1185">Reference proteome</keyword>
<dbReference type="InterPro" id="IPR038765">
    <property type="entry name" value="Papain-like_cys_pep_sf"/>
</dbReference>
<protein>
    <recommendedName>
        <fullName evidence="1">Peptidase C1A papain C-terminal domain-containing protein</fullName>
    </recommendedName>
</protein>
<evidence type="ECO:0000259" key="1">
    <source>
        <dbReference type="Pfam" id="PF00112"/>
    </source>
</evidence>
<sequence length="126" mass="13575">MEKYKPLAYNSTSERKLRFANFAANLVFMLQSGKKHEAFTMAVIGGDMSPEEFRQTHLGLNPSKPTLGAEPPTGQSVPASLDWVALGGVTTPLNQGSCNSCWTFATSGSLEGAWFAQTGDGDLWCL</sequence>
<dbReference type="InterPro" id="IPR000668">
    <property type="entry name" value="Peptidase_C1A_C"/>
</dbReference>
<evidence type="ECO:0000313" key="3">
    <source>
        <dbReference type="Proteomes" id="UP001189429"/>
    </source>
</evidence>
<reference evidence="2" key="1">
    <citation type="submission" date="2023-10" db="EMBL/GenBank/DDBJ databases">
        <authorList>
            <person name="Chen Y."/>
            <person name="Shah S."/>
            <person name="Dougan E. K."/>
            <person name="Thang M."/>
            <person name="Chan C."/>
        </authorList>
    </citation>
    <scope>NUCLEOTIDE SEQUENCE [LARGE SCALE GENOMIC DNA]</scope>
</reference>
<dbReference type="EMBL" id="CAUYUJ010022259">
    <property type="protein sequence ID" value="CAK0909784.1"/>
    <property type="molecule type" value="Genomic_DNA"/>
</dbReference>